<keyword evidence="1 3" id="KW-0732">Signal</keyword>
<feature type="compositionally biased region" description="Polar residues" evidence="2">
    <location>
        <begin position="608"/>
        <end position="618"/>
    </location>
</feature>
<feature type="region of interest" description="Disordered" evidence="2">
    <location>
        <begin position="29"/>
        <end position="50"/>
    </location>
</feature>
<accession>A0A7V8VC67</accession>
<dbReference type="Proteomes" id="UP000542342">
    <property type="component" value="Unassembled WGS sequence"/>
</dbReference>
<dbReference type="InterPro" id="IPR011519">
    <property type="entry name" value="UnbV_ASPIC"/>
</dbReference>
<dbReference type="InterPro" id="IPR028994">
    <property type="entry name" value="Integrin_alpha_N"/>
</dbReference>
<feature type="region of interest" description="Disordered" evidence="2">
    <location>
        <begin position="583"/>
        <end position="618"/>
    </location>
</feature>
<evidence type="ECO:0000259" key="4">
    <source>
        <dbReference type="Pfam" id="PF07593"/>
    </source>
</evidence>
<dbReference type="EMBL" id="JACEFB010000001">
    <property type="protein sequence ID" value="MBA2225226.1"/>
    <property type="molecule type" value="Genomic_DNA"/>
</dbReference>
<dbReference type="AlphaFoldDB" id="A0A7V8VC67"/>
<feature type="compositionally biased region" description="Low complexity" evidence="2">
    <location>
        <begin position="592"/>
        <end position="601"/>
    </location>
</feature>
<dbReference type="InterPro" id="IPR027039">
    <property type="entry name" value="Crtac1"/>
</dbReference>
<evidence type="ECO:0000313" key="5">
    <source>
        <dbReference type="EMBL" id="MBA2225226.1"/>
    </source>
</evidence>
<evidence type="ECO:0000256" key="3">
    <source>
        <dbReference type="SAM" id="SignalP"/>
    </source>
</evidence>
<comment type="caution">
    <text evidence="5">The sequence shown here is derived from an EMBL/GenBank/DDBJ whole genome shotgun (WGS) entry which is preliminary data.</text>
</comment>
<feature type="domain" description="ASPIC/UnbV" evidence="4">
    <location>
        <begin position="511"/>
        <end position="575"/>
    </location>
</feature>
<dbReference type="PANTHER" id="PTHR16026:SF0">
    <property type="entry name" value="CARTILAGE ACIDIC PROTEIN 1"/>
    <property type="match status" value="1"/>
</dbReference>
<organism evidence="5 6">
    <name type="scientific">Thermogemmata fonticola</name>
    <dbReference type="NCBI Taxonomy" id="2755323"/>
    <lineage>
        <taxon>Bacteria</taxon>
        <taxon>Pseudomonadati</taxon>
        <taxon>Planctomycetota</taxon>
        <taxon>Planctomycetia</taxon>
        <taxon>Gemmatales</taxon>
        <taxon>Gemmataceae</taxon>
        <taxon>Thermogemmata</taxon>
    </lineage>
</organism>
<keyword evidence="6" id="KW-1185">Reference proteome</keyword>
<dbReference type="Pfam" id="PF07593">
    <property type="entry name" value="UnbV_ASPIC"/>
    <property type="match status" value="1"/>
</dbReference>
<evidence type="ECO:0000256" key="1">
    <source>
        <dbReference type="ARBA" id="ARBA00022729"/>
    </source>
</evidence>
<evidence type="ECO:0000313" key="6">
    <source>
        <dbReference type="Proteomes" id="UP000542342"/>
    </source>
</evidence>
<dbReference type="PROSITE" id="PS51257">
    <property type="entry name" value="PROKAR_LIPOPROTEIN"/>
    <property type="match status" value="1"/>
</dbReference>
<evidence type="ECO:0000256" key="2">
    <source>
        <dbReference type="SAM" id="MobiDB-lite"/>
    </source>
</evidence>
<protein>
    <submittedName>
        <fullName evidence="5">CRTAC1 family protein</fullName>
    </submittedName>
</protein>
<dbReference type="SUPFAM" id="SSF69318">
    <property type="entry name" value="Integrin alpha N-terminal domain"/>
    <property type="match status" value="1"/>
</dbReference>
<feature type="chain" id="PRO_5030711043" evidence="3">
    <location>
        <begin position="29"/>
        <end position="618"/>
    </location>
</feature>
<dbReference type="PANTHER" id="PTHR16026">
    <property type="entry name" value="CARTILAGE ACIDIC PROTEIN 1"/>
    <property type="match status" value="1"/>
</dbReference>
<name>A0A7V8VC67_9BACT</name>
<dbReference type="InterPro" id="IPR013517">
    <property type="entry name" value="FG-GAP"/>
</dbReference>
<proteinExistence type="predicted"/>
<sequence>MMRPSNRGRGSGLGALVLIAMMGCNPGAAPPPASTTPAGNSGTSALPAGPPIFEDATATTGIAFTYRNGEEANHYAIIESLGGGVALLDYDQDGLLDIFLTGGGYYVGTKVLGHPCKLYRNLGQFRFQDVTAQVGLDVISFPYSHGAAAFDYDRDGWPDLLITGYNRLVLLKNVADEKNGRRFIDVTSAARLNDNLWSTSAAWGDLDGDGYPEIYVAHYGDWGFETNHPTDCTYDGKTRDVCQPRRFKPLPHTLYRNNRDGTFTDISEACKIRKDGKGIGVILVDVNNDGRPDIYVANDTDDNHLYINRSEAGQVRLEEVGLFAGVARDDRGIANGSMGLDAADYNHSGWASLIVTNYENELPALYKNRSDAKQIRFLYDTMPSGLAVIGGTYVSWGVGFFDFDWDGWQDLLIVSGHAIRFPIKLDRRQKPQLLRNVQGRFRVITPQGGSYCQQPHNARGAAFGDLDNDGRIDVVISHLNEPVSVLRNVYSAPDHHWLGLHLQGAKHADIVGTRVVLETAQGKQTAFVKGGASYASTNDPRLLFGLGPTTTIQNLTIYWPSGTIQKVTGLEADAYWAITEGESAPRRRHYPTSTSSASTASPHESQKNEPSLTKTNLP</sequence>
<reference evidence="5 6" key="1">
    <citation type="submission" date="2020-07" db="EMBL/GenBank/DDBJ databases">
        <title>Thermogemmata thermophila gen. nov., sp. nov., a novel moderate thermophilic planctomycete from a Kamchatka hot spring.</title>
        <authorList>
            <person name="Elcheninov A.G."/>
            <person name="Podosokorskaya O.A."/>
            <person name="Kovaleva O.L."/>
            <person name="Novikov A."/>
            <person name="Bonch-Osmolovskaya E.A."/>
            <person name="Toshchakov S.V."/>
            <person name="Kublanov I.V."/>
        </authorList>
    </citation>
    <scope>NUCLEOTIDE SEQUENCE [LARGE SCALE GENOMIC DNA]</scope>
    <source>
        <strain evidence="5 6">2918</strain>
    </source>
</reference>
<feature type="signal peptide" evidence="3">
    <location>
        <begin position="1"/>
        <end position="28"/>
    </location>
</feature>
<dbReference type="Gene3D" id="2.130.10.130">
    <property type="entry name" value="Integrin alpha, N-terminal"/>
    <property type="match status" value="1"/>
</dbReference>
<dbReference type="Pfam" id="PF13517">
    <property type="entry name" value="FG-GAP_3"/>
    <property type="match status" value="2"/>
</dbReference>
<gene>
    <name evidence="5" type="ORF">H0921_03515</name>
</gene>